<keyword evidence="5" id="KW-0812">Transmembrane</keyword>
<feature type="transmembrane region" description="Helical" evidence="5">
    <location>
        <begin position="20"/>
        <end position="37"/>
    </location>
</feature>
<accession>Q1JYT5</accession>
<keyword evidence="3" id="KW-0732">Signal</keyword>
<reference evidence="6" key="2">
    <citation type="submission" date="2006-05" db="EMBL/GenBank/DDBJ databases">
        <title>Sequencing of the draft genome and assembly of Desulfuromonas acetoxidans DSM 684.</title>
        <authorList>
            <consortium name="US DOE Joint Genome Institute (JGI-PGF)"/>
            <person name="Copeland A."/>
            <person name="Lucas S."/>
            <person name="Lapidus A."/>
            <person name="Barry K."/>
            <person name="Detter J.C."/>
            <person name="Glavina del Rio T."/>
            <person name="Hammon N."/>
            <person name="Israni S."/>
            <person name="Dalin E."/>
            <person name="Tice H."/>
            <person name="Bruce D."/>
            <person name="Pitluck S."/>
            <person name="Richardson P."/>
        </authorList>
    </citation>
    <scope>NUCLEOTIDE SEQUENCE [LARGE SCALE GENOMIC DNA]</scope>
    <source>
        <strain evidence="6">DSM 684</strain>
    </source>
</reference>
<dbReference type="NCBIfam" id="TIGR01256">
    <property type="entry name" value="modA"/>
    <property type="match status" value="1"/>
</dbReference>
<dbReference type="InterPro" id="IPR050682">
    <property type="entry name" value="ModA/WtpA"/>
</dbReference>
<evidence type="ECO:0000256" key="1">
    <source>
        <dbReference type="ARBA" id="ARBA00009175"/>
    </source>
</evidence>
<evidence type="ECO:0000256" key="4">
    <source>
        <dbReference type="PIRSR" id="PIRSR004846-1"/>
    </source>
</evidence>
<dbReference type="GO" id="GO:0030973">
    <property type="term" value="F:molybdate ion binding"/>
    <property type="evidence" value="ECO:0007669"/>
    <property type="project" value="TreeGrafter"/>
</dbReference>
<dbReference type="AlphaFoldDB" id="Q1JYT5"/>
<evidence type="ECO:0000313" key="7">
    <source>
        <dbReference type="Proteomes" id="UP000005695"/>
    </source>
</evidence>
<keyword evidence="2 4" id="KW-0479">Metal-binding</keyword>
<dbReference type="Pfam" id="PF13531">
    <property type="entry name" value="SBP_bac_11"/>
    <property type="match status" value="1"/>
</dbReference>
<dbReference type="SUPFAM" id="SSF53850">
    <property type="entry name" value="Periplasmic binding protein-like II"/>
    <property type="match status" value="1"/>
</dbReference>
<dbReference type="GO" id="GO:0015689">
    <property type="term" value="P:molybdate ion transport"/>
    <property type="evidence" value="ECO:0007669"/>
    <property type="project" value="InterPro"/>
</dbReference>
<keyword evidence="5" id="KW-1133">Transmembrane helix</keyword>
<feature type="binding site" evidence="4">
    <location>
        <position position="189"/>
    </location>
    <ligand>
        <name>molybdate</name>
        <dbReference type="ChEBI" id="CHEBI:36264"/>
    </ligand>
</feature>
<dbReference type="EMBL" id="AAEW02000011">
    <property type="protein sequence ID" value="EAT15330.1"/>
    <property type="molecule type" value="Genomic_DNA"/>
</dbReference>
<organism evidence="6 7">
    <name type="scientific">Desulfuromonas acetoxidans (strain DSM 684 / 11070)</name>
    <dbReference type="NCBI Taxonomy" id="281689"/>
    <lineage>
        <taxon>Bacteria</taxon>
        <taxon>Pseudomonadati</taxon>
        <taxon>Thermodesulfobacteriota</taxon>
        <taxon>Desulfuromonadia</taxon>
        <taxon>Desulfuromonadales</taxon>
        <taxon>Desulfuromonadaceae</taxon>
        <taxon>Desulfuromonas</taxon>
    </lineage>
</organism>
<proteinExistence type="inferred from homology"/>
<evidence type="ECO:0000256" key="2">
    <source>
        <dbReference type="ARBA" id="ARBA00022723"/>
    </source>
</evidence>
<dbReference type="PANTHER" id="PTHR30632">
    <property type="entry name" value="MOLYBDATE-BINDING PERIPLASMIC PROTEIN"/>
    <property type="match status" value="1"/>
</dbReference>
<keyword evidence="7" id="KW-1185">Reference proteome</keyword>
<sequence length="271" mass="30098">MFTLRTAPASQREIMKNNLTNYAIVFGTIIALLLCACSKEDEKTPLMVYAAAGTAPAMKEIGAAFTAQTGIPVVFNFANAGFLARQICHEDKAHVFFSANEKWMDYVEQAGRIVPSSRQILLQDVMVVVVPKGKNLAVDLTKPRREQTFDGWFVIGDQTTPLGIYAKQALTQLDWWETLKAHRVEATTVTAVLNYVVLDEVDAGIVFRSVASCSADKVEIVAKMPEELHKPIRFPVAACKNSHPATQQFLRFLKSDVAGETFKNYGWTLHQ</sequence>
<comment type="caution">
    <text evidence="6">The sequence shown here is derived from an EMBL/GenBank/DDBJ whole genome shotgun (WGS) entry which is preliminary data.</text>
</comment>
<keyword evidence="5" id="KW-0472">Membrane</keyword>
<protein>
    <submittedName>
        <fullName evidence="6">Molybdenum ABC transporter, periplasmic molybdate-binding protein</fullName>
    </submittedName>
</protein>
<gene>
    <name evidence="6" type="ORF">Dace_0994</name>
</gene>
<comment type="similarity">
    <text evidence="1">Belongs to the bacterial solute-binding protein ModA family.</text>
</comment>
<dbReference type="InterPro" id="IPR005950">
    <property type="entry name" value="ModA"/>
</dbReference>
<dbReference type="PIRSF" id="PIRSF004846">
    <property type="entry name" value="ModA"/>
    <property type="match status" value="1"/>
</dbReference>
<keyword evidence="4" id="KW-0500">Molybdenum</keyword>
<evidence type="ECO:0000256" key="5">
    <source>
        <dbReference type="SAM" id="Phobius"/>
    </source>
</evidence>
<evidence type="ECO:0000256" key="3">
    <source>
        <dbReference type="ARBA" id="ARBA00022729"/>
    </source>
</evidence>
<reference evidence="6" key="1">
    <citation type="submission" date="2006-05" db="EMBL/GenBank/DDBJ databases">
        <title>Annotation of the draft genome assembly of Desulfuromonas acetoxidans DSM 684.</title>
        <authorList>
            <consortium name="US DOE Joint Genome Institute (JGI-ORNL)"/>
            <person name="Larimer F."/>
            <person name="Land M."/>
            <person name="Hauser L."/>
        </authorList>
    </citation>
    <scope>NUCLEOTIDE SEQUENCE [LARGE SCALE GENOMIC DNA]</scope>
    <source>
        <strain evidence="6">DSM 684</strain>
    </source>
</reference>
<name>Q1JYT5_DESA6</name>
<dbReference type="Proteomes" id="UP000005695">
    <property type="component" value="Unassembled WGS sequence"/>
</dbReference>
<dbReference type="Gene3D" id="3.40.190.10">
    <property type="entry name" value="Periplasmic binding protein-like II"/>
    <property type="match status" value="2"/>
</dbReference>
<evidence type="ECO:0000313" key="6">
    <source>
        <dbReference type="EMBL" id="EAT15330.1"/>
    </source>
</evidence>
<dbReference type="PANTHER" id="PTHR30632:SF0">
    <property type="entry name" value="SULFATE-BINDING PROTEIN"/>
    <property type="match status" value="1"/>
</dbReference>
<dbReference type="GO" id="GO:0046872">
    <property type="term" value="F:metal ion binding"/>
    <property type="evidence" value="ECO:0007669"/>
    <property type="project" value="UniProtKB-KW"/>
</dbReference>